<dbReference type="EMBL" id="BARU01022312">
    <property type="protein sequence ID" value="GAH55385.1"/>
    <property type="molecule type" value="Genomic_DNA"/>
</dbReference>
<evidence type="ECO:0000256" key="3">
    <source>
        <dbReference type="ARBA" id="ARBA00022827"/>
    </source>
</evidence>
<dbReference type="SUPFAM" id="SSF51905">
    <property type="entry name" value="FAD/NAD(P)-binding domain"/>
    <property type="match status" value="1"/>
</dbReference>
<dbReference type="AlphaFoldDB" id="X1HE83"/>
<comment type="cofactor">
    <cofactor evidence="1">
        <name>FAD</name>
        <dbReference type="ChEBI" id="CHEBI:57692"/>
    </cofactor>
</comment>
<keyword evidence="3" id="KW-0274">FAD</keyword>
<evidence type="ECO:0000259" key="4">
    <source>
        <dbReference type="Pfam" id="PF07992"/>
    </source>
</evidence>
<feature type="domain" description="FAD/NAD(P)-binding" evidence="4">
    <location>
        <begin position="9"/>
        <end position="217"/>
    </location>
</feature>
<accession>X1HE83</accession>
<evidence type="ECO:0000256" key="1">
    <source>
        <dbReference type="ARBA" id="ARBA00001974"/>
    </source>
</evidence>
<dbReference type="PANTHER" id="PTHR43429:SF3">
    <property type="entry name" value="NITRITE REDUCTASE [NAD(P)H]"/>
    <property type="match status" value="1"/>
</dbReference>
<evidence type="ECO:0000256" key="2">
    <source>
        <dbReference type="ARBA" id="ARBA00022630"/>
    </source>
</evidence>
<feature type="non-terminal residue" evidence="5">
    <location>
        <position position="1"/>
    </location>
</feature>
<name>X1HE83_9ZZZZ</name>
<dbReference type="PRINTS" id="PR00411">
    <property type="entry name" value="PNDRDTASEI"/>
</dbReference>
<dbReference type="PRINTS" id="PR00368">
    <property type="entry name" value="FADPNR"/>
</dbReference>
<proteinExistence type="predicted"/>
<sequence>DISPEDRRVFLDTTSLTYDKLIIATGSKPIALPIKGMNLDGVFNLKSLGDADQIFHYTGNTAVIIGSGPIGVETSVALSKRGLQIYLIEVLNRIMPRVFDETPSSLLRSILEERGVRVLTGEKVISIVGNGKVEGIATDKRRIKCDMVILGAGMKPNIELAKQSGVNIGTLGGIAVTKQMMTNLDNIYACGDCVETEDRASGEHTLSLLWHNARRQGEVAGYNCSGVPKSYLGSENITSLDIFGVHAASFGSIEAEVNQHQNIEIVERFLGKNYYRLIIA</sequence>
<feature type="non-terminal residue" evidence="5">
    <location>
        <position position="280"/>
    </location>
</feature>
<dbReference type="InterPro" id="IPR050260">
    <property type="entry name" value="FAD-bd_OxRdtase"/>
</dbReference>
<dbReference type="InterPro" id="IPR036188">
    <property type="entry name" value="FAD/NAD-bd_sf"/>
</dbReference>
<gene>
    <name evidence="5" type="ORF">S03H2_36375</name>
</gene>
<keyword evidence="2" id="KW-0285">Flavoprotein</keyword>
<dbReference type="GO" id="GO:0016491">
    <property type="term" value="F:oxidoreductase activity"/>
    <property type="evidence" value="ECO:0007669"/>
    <property type="project" value="InterPro"/>
</dbReference>
<dbReference type="Pfam" id="PF07992">
    <property type="entry name" value="Pyr_redox_2"/>
    <property type="match status" value="1"/>
</dbReference>
<dbReference type="Gene3D" id="3.50.50.60">
    <property type="entry name" value="FAD/NAD(P)-binding domain"/>
    <property type="match status" value="2"/>
</dbReference>
<organism evidence="5">
    <name type="scientific">marine sediment metagenome</name>
    <dbReference type="NCBI Taxonomy" id="412755"/>
    <lineage>
        <taxon>unclassified sequences</taxon>
        <taxon>metagenomes</taxon>
        <taxon>ecological metagenomes</taxon>
    </lineage>
</organism>
<dbReference type="InterPro" id="IPR023753">
    <property type="entry name" value="FAD/NAD-binding_dom"/>
</dbReference>
<dbReference type="PANTHER" id="PTHR43429">
    <property type="entry name" value="PYRIDINE NUCLEOTIDE-DISULFIDE OXIDOREDUCTASE DOMAIN-CONTAINING"/>
    <property type="match status" value="1"/>
</dbReference>
<evidence type="ECO:0000313" key="5">
    <source>
        <dbReference type="EMBL" id="GAH55385.1"/>
    </source>
</evidence>
<comment type="caution">
    <text evidence="5">The sequence shown here is derived from an EMBL/GenBank/DDBJ whole genome shotgun (WGS) entry which is preliminary data.</text>
</comment>
<protein>
    <recommendedName>
        <fullName evidence="4">FAD/NAD(P)-binding domain-containing protein</fullName>
    </recommendedName>
</protein>
<reference evidence="5" key="1">
    <citation type="journal article" date="2014" name="Front. Microbiol.">
        <title>High frequency of phylogenetically diverse reductive dehalogenase-homologous genes in deep subseafloor sedimentary metagenomes.</title>
        <authorList>
            <person name="Kawai M."/>
            <person name="Futagami T."/>
            <person name="Toyoda A."/>
            <person name="Takaki Y."/>
            <person name="Nishi S."/>
            <person name="Hori S."/>
            <person name="Arai W."/>
            <person name="Tsubouchi T."/>
            <person name="Morono Y."/>
            <person name="Uchiyama I."/>
            <person name="Ito T."/>
            <person name="Fujiyama A."/>
            <person name="Inagaki F."/>
            <person name="Takami H."/>
        </authorList>
    </citation>
    <scope>NUCLEOTIDE SEQUENCE</scope>
    <source>
        <strain evidence="5">Expedition CK06-06</strain>
    </source>
</reference>